<dbReference type="Pfam" id="PF13354">
    <property type="entry name" value="Beta-lactamase2"/>
    <property type="match status" value="1"/>
</dbReference>
<organism evidence="3 4">
    <name type="scientific">Companilactobacillus alimentarius DSM 20249</name>
    <dbReference type="NCBI Taxonomy" id="1423720"/>
    <lineage>
        <taxon>Bacteria</taxon>
        <taxon>Bacillati</taxon>
        <taxon>Bacillota</taxon>
        <taxon>Bacilli</taxon>
        <taxon>Lactobacillales</taxon>
        <taxon>Lactobacillaceae</taxon>
        <taxon>Companilactobacillus</taxon>
    </lineage>
</organism>
<evidence type="ECO:0000259" key="2">
    <source>
        <dbReference type="Pfam" id="PF13354"/>
    </source>
</evidence>
<dbReference type="PANTHER" id="PTHR35333:SF3">
    <property type="entry name" value="BETA-LACTAMASE-TYPE TRANSPEPTIDASE FOLD CONTAINING PROTEIN"/>
    <property type="match status" value="1"/>
</dbReference>
<dbReference type="InterPro" id="IPR000871">
    <property type="entry name" value="Beta-lactam_class-A"/>
</dbReference>
<dbReference type="AlphaFoldDB" id="A0A2K9HR72"/>
<accession>A0A2K9HR72</accession>
<dbReference type="STRING" id="1423720.FC67_GL000757"/>
<dbReference type="InterPro" id="IPR045155">
    <property type="entry name" value="Beta-lactam_cat"/>
</dbReference>
<dbReference type="GO" id="GO:0008800">
    <property type="term" value="F:beta-lactamase activity"/>
    <property type="evidence" value="ECO:0007669"/>
    <property type="project" value="InterPro"/>
</dbReference>
<proteinExistence type="predicted"/>
<dbReference type="Gene3D" id="3.40.710.10">
    <property type="entry name" value="DD-peptidase/beta-lactamase superfamily"/>
    <property type="match status" value="1"/>
</dbReference>
<feature type="transmembrane region" description="Helical" evidence="1">
    <location>
        <begin position="12"/>
        <end position="29"/>
    </location>
</feature>
<dbReference type="EMBL" id="CP018867">
    <property type="protein sequence ID" value="AUI72302.1"/>
    <property type="molecule type" value="Genomic_DNA"/>
</dbReference>
<dbReference type="GO" id="GO:0046677">
    <property type="term" value="P:response to antibiotic"/>
    <property type="evidence" value="ECO:0007669"/>
    <property type="project" value="InterPro"/>
</dbReference>
<keyword evidence="1" id="KW-0472">Membrane</keyword>
<dbReference type="GO" id="GO:0030655">
    <property type="term" value="P:beta-lactam antibiotic catabolic process"/>
    <property type="evidence" value="ECO:0007669"/>
    <property type="project" value="InterPro"/>
</dbReference>
<sequence length="313" mass="34430">MRVKRRRRKRYITIFLVVCAFAVGLSYFFNNSYASTGIENIKTNQTIKHKHKIIKANLTNYLNSVTKDKTASVSFYSLGAVDGSSAANSKYAKLYQKGALEVESNASTVNTAASTYKLYIAAYLMNQKLNGNFSWSDTNWDSFSKMIVNSENDFSEAQLDNYGADAISQFVKNQGWYPSVFRDGQAAQTTSYSLQLLLEELDAGTGAFQNKSDRIKILKLMGQQIYRTGIPAGASAAKSGTTVQDKVGFLNDTNNDAGIVTLPNGEKYILVVMTNGHNQSGLSGFSRIAEITKNVQKIVYGSDAGTKLVDYSK</sequence>
<evidence type="ECO:0000313" key="3">
    <source>
        <dbReference type="EMBL" id="AUI72302.1"/>
    </source>
</evidence>
<evidence type="ECO:0000313" key="4">
    <source>
        <dbReference type="Proteomes" id="UP000234653"/>
    </source>
</evidence>
<gene>
    <name evidence="3" type="ORF">LA20249_08955</name>
</gene>
<keyword evidence="3" id="KW-0378">Hydrolase</keyword>
<keyword evidence="4" id="KW-1185">Reference proteome</keyword>
<reference evidence="3 4" key="1">
    <citation type="submission" date="2016-12" db="EMBL/GenBank/DDBJ databases">
        <title>The whole genome sequencing and assembly of Lactobacillus alimentarius DSM 20249T strain.</title>
        <authorList>
            <person name="Lee Y.-J."/>
            <person name="Yi H."/>
            <person name="Bahn Y.-S."/>
            <person name="Kim J.F."/>
            <person name="Lee D.-W."/>
        </authorList>
    </citation>
    <scope>NUCLEOTIDE SEQUENCE [LARGE SCALE GENOMIC DNA]</scope>
    <source>
        <strain evidence="3 4">DSM 20249</strain>
    </source>
</reference>
<evidence type="ECO:0000256" key="1">
    <source>
        <dbReference type="SAM" id="Phobius"/>
    </source>
</evidence>
<dbReference type="PANTHER" id="PTHR35333">
    <property type="entry name" value="BETA-LACTAMASE"/>
    <property type="match status" value="1"/>
</dbReference>
<dbReference type="InterPro" id="IPR012338">
    <property type="entry name" value="Beta-lactam/transpept-like"/>
</dbReference>
<dbReference type="KEGG" id="lali:LA20249_08955"/>
<dbReference type="Proteomes" id="UP000234653">
    <property type="component" value="Chromosome"/>
</dbReference>
<feature type="domain" description="Beta-lactamase class A catalytic" evidence="2">
    <location>
        <begin position="141"/>
        <end position="274"/>
    </location>
</feature>
<keyword evidence="1" id="KW-0812">Transmembrane</keyword>
<name>A0A2K9HR72_9LACO</name>
<dbReference type="SUPFAM" id="SSF56601">
    <property type="entry name" value="beta-lactamase/transpeptidase-like"/>
    <property type="match status" value="1"/>
</dbReference>
<keyword evidence="1" id="KW-1133">Transmembrane helix</keyword>
<protein>
    <submittedName>
        <fullName evidence="3">Serine hydrolase</fullName>
    </submittedName>
</protein>